<dbReference type="InterPro" id="IPR041657">
    <property type="entry name" value="HTH_17"/>
</dbReference>
<keyword evidence="2" id="KW-0238">DNA-binding</keyword>
<dbReference type="GO" id="GO:0003677">
    <property type="term" value="F:DNA binding"/>
    <property type="evidence" value="ECO:0007669"/>
    <property type="project" value="UniProtKB-KW"/>
</dbReference>
<evidence type="ECO:0000313" key="3">
    <source>
        <dbReference type="Proteomes" id="UP000267164"/>
    </source>
</evidence>
<dbReference type="OrthoDB" id="4559092at2"/>
<sequence>MPDPEPDPTYRLRWDELPLLLSLPRAAVLLGISRSAGYRLAESGELPTKRMGGRVYVITARLQAMLEQDELGKAAA</sequence>
<proteinExistence type="predicted"/>
<dbReference type="Pfam" id="PF12728">
    <property type="entry name" value="HTH_17"/>
    <property type="match status" value="1"/>
</dbReference>
<keyword evidence="3" id="KW-1185">Reference proteome</keyword>
<dbReference type="AlphaFoldDB" id="A0A386Z4Q7"/>
<dbReference type="EMBL" id="CP032568">
    <property type="protein sequence ID" value="AYF72536.1"/>
    <property type="molecule type" value="Genomic_DNA"/>
</dbReference>
<organism evidence="2 3">
    <name type="scientific">Nocardia yunnanensis</name>
    <dbReference type="NCBI Taxonomy" id="2382165"/>
    <lineage>
        <taxon>Bacteria</taxon>
        <taxon>Bacillati</taxon>
        <taxon>Actinomycetota</taxon>
        <taxon>Actinomycetes</taxon>
        <taxon>Mycobacteriales</taxon>
        <taxon>Nocardiaceae</taxon>
        <taxon>Nocardia</taxon>
    </lineage>
</organism>
<dbReference type="Proteomes" id="UP000267164">
    <property type="component" value="Chromosome"/>
</dbReference>
<evidence type="ECO:0000259" key="1">
    <source>
        <dbReference type="Pfam" id="PF12728"/>
    </source>
</evidence>
<dbReference type="RefSeq" id="WP_120734483.1">
    <property type="nucleotide sequence ID" value="NZ_CP032568.1"/>
</dbReference>
<reference evidence="2 3" key="1">
    <citation type="submission" date="2018-09" db="EMBL/GenBank/DDBJ databases">
        <title>Nocardia yunnanensis sp. nov., an actinomycete isolated from a soil sample.</title>
        <authorList>
            <person name="Zhang J."/>
        </authorList>
    </citation>
    <scope>NUCLEOTIDE SEQUENCE [LARGE SCALE GENOMIC DNA]</scope>
    <source>
        <strain evidence="2 3">CFHS0054</strain>
    </source>
</reference>
<feature type="domain" description="Helix-turn-helix" evidence="1">
    <location>
        <begin position="20"/>
        <end position="68"/>
    </location>
</feature>
<dbReference type="KEGG" id="nyu:D7D52_00020"/>
<protein>
    <submittedName>
        <fullName evidence="2">DNA-binding protein</fullName>
    </submittedName>
</protein>
<accession>A0A386Z4Q7</accession>
<name>A0A386Z4Q7_9NOCA</name>
<gene>
    <name evidence="2" type="ORF">D7D52_00020</name>
</gene>
<evidence type="ECO:0000313" key="2">
    <source>
        <dbReference type="EMBL" id="AYF72536.1"/>
    </source>
</evidence>